<dbReference type="Gene3D" id="1.20.58.80">
    <property type="entry name" value="Phosphotransferase system, lactose/cellobiose-type IIA subunit"/>
    <property type="match status" value="1"/>
</dbReference>
<proteinExistence type="predicted"/>
<keyword evidence="1" id="KW-0175">Coiled coil</keyword>
<dbReference type="EMBL" id="AGUE01000195">
    <property type="protein sequence ID" value="EHK97414.1"/>
    <property type="molecule type" value="Genomic_DNA"/>
</dbReference>
<dbReference type="InParanoid" id="H0EVN0"/>
<keyword evidence="4" id="KW-1185">Reference proteome</keyword>
<dbReference type="PANTHER" id="PTHR40130:SF1">
    <property type="entry name" value="SPINDLE POLE BODY-ASSOCIATED PROTEIN CUT12 DOMAIN-CONTAINING PROTEIN"/>
    <property type="match status" value="1"/>
</dbReference>
<dbReference type="PANTHER" id="PTHR40130">
    <property type="entry name" value="EXPRESSED PROTEIN"/>
    <property type="match status" value="1"/>
</dbReference>
<feature type="region of interest" description="Disordered" evidence="2">
    <location>
        <begin position="201"/>
        <end position="251"/>
    </location>
</feature>
<evidence type="ECO:0000313" key="4">
    <source>
        <dbReference type="Proteomes" id="UP000005446"/>
    </source>
</evidence>
<gene>
    <name evidence="3" type="ORF">M7I_6830</name>
</gene>
<feature type="region of interest" description="Disordered" evidence="2">
    <location>
        <begin position="118"/>
        <end position="183"/>
    </location>
</feature>
<evidence type="ECO:0000256" key="2">
    <source>
        <dbReference type="SAM" id="MobiDB-lite"/>
    </source>
</evidence>
<protein>
    <submittedName>
        <fullName evidence="3">Uncharacterized protein</fullName>
    </submittedName>
</protein>
<evidence type="ECO:0000313" key="3">
    <source>
        <dbReference type="EMBL" id="EHK97414.1"/>
    </source>
</evidence>
<dbReference type="Proteomes" id="UP000005446">
    <property type="component" value="Unassembled WGS sequence"/>
</dbReference>
<dbReference type="OrthoDB" id="3197614at2759"/>
<feature type="compositionally biased region" description="Polar residues" evidence="2">
    <location>
        <begin position="312"/>
        <end position="336"/>
    </location>
</feature>
<feature type="compositionally biased region" description="Low complexity" evidence="2">
    <location>
        <begin position="160"/>
        <end position="170"/>
    </location>
</feature>
<sequence length="574" mass="62809">MSILPQRMELIKRVSWTCDHKTYNVHMPWLYCKEEEKGDCACIRCLPNKFKKDRSAHDHARAASVATSSSDTTVAINEHALAAGEFAKAASGTRSAEALRTLQLLEQHHQRLSELLRYPSENPPSTSATESEVQPSAEKPLSTSAAVAELRASKTDIGARSSSPLRNPPSLQHPRRLPPRDLSSSIASNLASARGIRANYTRQPLSPSVSNQQAPGNLESHPRREGKRSKAPGSIPEHSVTQPSWLPPTHASSQKAITLNGKTQESASAGDAVAASDNEGFSRFYSTFESFITKISAPLAFAGLPLVSNEANSAAQPESPSQSGKRISNNRESSVQEPELSKYISRAALRASSRDGYSANDSFYVVPTAGHSVSYAKILSFDQKERRRLASSVHSEHGENLADLEDEDFVDARETPMPTSPGLSRKPISGRQGKLENHIEELEMKNQSLKDIADKLSKRLNAFEMGAQDHSLMMYQSMRMQRPASPGGNLSPGPGDDALKRRISELEEHQALSGKEIERLSRDNEKLKNVVARYRDRWEKLKEGAKTRREGSSGNGNATIKKDSDSTGDRLAAG</sequence>
<feature type="region of interest" description="Disordered" evidence="2">
    <location>
        <begin position="538"/>
        <end position="574"/>
    </location>
</feature>
<dbReference type="HOGENOM" id="CLU_034666_0_0_1"/>
<feature type="compositionally biased region" description="Basic and acidic residues" evidence="2">
    <location>
        <begin position="538"/>
        <end position="551"/>
    </location>
</feature>
<feature type="region of interest" description="Disordered" evidence="2">
    <location>
        <begin position="312"/>
        <end position="340"/>
    </location>
</feature>
<dbReference type="AlphaFoldDB" id="H0EVN0"/>
<comment type="caution">
    <text evidence="3">The sequence shown here is derived from an EMBL/GenBank/DDBJ whole genome shotgun (WGS) entry which is preliminary data.</text>
</comment>
<evidence type="ECO:0000256" key="1">
    <source>
        <dbReference type="SAM" id="Coils"/>
    </source>
</evidence>
<organism evidence="3 4">
    <name type="scientific">Glarea lozoyensis (strain ATCC 74030 / MF5533)</name>
    <dbReference type="NCBI Taxonomy" id="1104152"/>
    <lineage>
        <taxon>Eukaryota</taxon>
        <taxon>Fungi</taxon>
        <taxon>Dikarya</taxon>
        <taxon>Ascomycota</taxon>
        <taxon>Pezizomycotina</taxon>
        <taxon>Leotiomycetes</taxon>
        <taxon>Helotiales</taxon>
        <taxon>Helotiaceae</taxon>
        <taxon>Glarea</taxon>
    </lineage>
</organism>
<feature type="compositionally biased region" description="Polar residues" evidence="2">
    <location>
        <begin position="201"/>
        <end position="215"/>
    </location>
</feature>
<feature type="compositionally biased region" description="Polar residues" evidence="2">
    <location>
        <begin position="123"/>
        <end position="134"/>
    </location>
</feature>
<name>H0EVN0_GLAL7</name>
<accession>H0EVN0</accession>
<feature type="coiled-coil region" evidence="1">
    <location>
        <begin position="432"/>
        <end position="459"/>
    </location>
</feature>
<feature type="compositionally biased region" description="Polar residues" evidence="2">
    <location>
        <begin position="239"/>
        <end position="251"/>
    </location>
</feature>
<reference evidence="3 4" key="1">
    <citation type="journal article" date="2012" name="Eukaryot. Cell">
        <title>Genome sequence of the fungus Glarea lozoyensis: the first genome sequence of a species from the Helotiaceae family.</title>
        <authorList>
            <person name="Youssar L."/>
            <person name="Gruening B.A."/>
            <person name="Erxleben A."/>
            <person name="Guenther S."/>
            <person name="Huettel W."/>
        </authorList>
    </citation>
    <scope>NUCLEOTIDE SEQUENCE [LARGE SCALE GENOMIC DNA]</scope>
    <source>
        <strain evidence="4">ATCC 74030 / MF5533</strain>
    </source>
</reference>